<dbReference type="PROSITE" id="PS50995">
    <property type="entry name" value="HTH_MARR_2"/>
    <property type="match status" value="1"/>
</dbReference>
<organism evidence="5 6">
    <name type="scientific">Desulfuribacillus stibiiarsenatis</name>
    <dbReference type="NCBI Taxonomy" id="1390249"/>
    <lineage>
        <taxon>Bacteria</taxon>
        <taxon>Bacillati</taxon>
        <taxon>Bacillota</taxon>
        <taxon>Desulfuribacillia</taxon>
        <taxon>Desulfuribacillales</taxon>
        <taxon>Desulfuribacillaceae</taxon>
        <taxon>Desulfuribacillus</taxon>
    </lineage>
</organism>
<name>A0A1E5L349_9FIRM</name>
<dbReference type="AlphaFoldDB" id="A0A1E5L349"/>
<evidence type="ECO:0000256" key="1">
    <source>
        <dbReference type="ARBA" id="ARBA00023015"/>
    </source>
</evidence>
<keyword evidence="1" id="KW-0805">Transcription regulation</keyword>
<dbReference type="OrthoDB" id="327696at2"/>
<dbReference type="InterPro" id="IPR000835">
    <property type="entry name" value="HTH_MarR-typ"/>
</dbReference>
<dbReference type="RefSeq" id="WP_069703214.1">
    <property type="nucleotide sequence ID" value="NZ_MJAT01000038.1"/>
</dbReference>
<sequence>MDQHKIIDSCDRLETAMLESMRILSKITDQLEPGLTGEQFYLLRMIHKKQRTTSTQLANIFGVKPSAITVMVERLYNQGFICRDRDESDRRVIFLHLSEKGKQVVMQCEEKRLEMITTFLSELEDGELESLVRVSEKLATIIKKHQEE</sequence>
<dbReference type="Gene3D" id="1.10.10.10">
    <property type="entry name" value="Winged helix-like DNA-binding domain superfamily/Winged helix DNA-binding domain"/>
    <property type="match status" value="1"/>
</dbReference>
<evidence type="ECO:0000259" key="4">
    <source>
        <dbReference type="PROSITE" id="PS50995"/>
    </source>
</evidence>
<dbReference type="PANTHER" id="PTHR42756">
    <property type="entry name" value="TRANSCRIPTIONAL REGULATOR, MARR"/>
    <property type="match status" value="1"/>
</dbReference>
<evidence type="ECO:0000256" key="3">
    <source>
        <dbReference type="ARBA" id="ARBA00023163"/>
    </source>
</evidence>
<feature type="domain" description="HTH marR-type" evidence="4">
    <location>
        <begin position="10"/>
        <end position="140"/>
    </location>
</feature>
<dbReference type="GO" id="GO:0003700">
    <property type="term" value="F:DNA-binding transcription factor activity"/>
    <property type="evidence" value="ECO:0007669"/>
    <property type="project" value="InterPro"/>
</dbReference>
<dbReference type="STRING" id="1390249.BHU72_09860"/>
<evidence type="ECO:0000313" key="6">
    <source>
        <dbReference type="Proteomes" id="UP000095255"/>
    </source>
</evidence>
<dbReference type="InterPro" id="IPR036388">
    <property type="entry name" value="WH-like_DNA-bd_sf"/>
</dbReference>
<gene>
    <name evidence="5" type="ORF">BHU72_09860</name>
</gene>
<dbReference type="InterPro" id="IPR036390">
    <property type="entry name" value="WH_DNA-bd_sf"/>
</dbReference>
<reference evidence="5 6" key="1">
    <citation type="submission" date="2016-09" db="EMBL/GenBank/DDBJ databases">
        <title>Desulfuribacillus arsenicus sp. nov., an obligately anaerobic, dissimilatory arsenic- and antimonate-reducing bacterium isolated from anoxic sediments.</title>
        <authorList>
            <person name="Abin C.A."/>
            <person name="Hollibaugh J.T."/>
        </authorList>
    </citation>
    <scope>NUCLEOTIDE SEQUENCE [LARGE SCALE GENOMIC DNA]</scope>
    <source>
        <strain evidence="5 6">MLFW-2</strain>
    </source>
</reference>
<dbReference type="Pfam" id="PF01047">
    <property type="entry name" value="MarR"/>
    <property type="match status" value="1"/>
</dbReference>
<protein>
    <recommendedName>
        <fullName evidence="4">HTH marR-type domain-containing protein</fullName>
    </recommendedName>
</protein>
<evidence type="ECO:0000256" key="2">
    <source>
        <dbReference type="ARBA" id="ARBA00023125"/>
    </source>
</evidence>
<dbReference type="Proteomes" id="UP000095255">
    <property type="component" value="Unassembled WGS sequence"/>
</dbReference>
<accession>A0A1E5L349</accession>
<proteinExistence type="predicted"/>
<dbReference type="PANTHER" id="PTHR42756:SF1">
    <property type="entry name" value="TRANSCRIPTIONAL REPRESSOR OF EMRAB OPERON"/>
    <property type="match status" value="1"/>
</dbReference>
<dbReference type="SMART" id="SM00347">
    <property type="entry name" value="HTH_MARR"/>
    <property type="match status" value="1"/>
</dbReference>
<dbReference type="GO" id="GO:0003677">
    <property type="term" value="F:DNA binding"/>
    <property type="evidence" value="ECO:0007669"/>
    <property type="project" value="UniProtKB-KW"/>
</dbReference>
<dbReference type="EMBL" id="MJAT01000038">
    <property type="protein sequence ID" value="OEH84501.1"/>
    <property type="molecule type" value="Genomic_DNA"/>
</dbReference>
<dbReference type="PRINTS" id="PR00598">
    <property type="entry name" value="HTHMARR"/>
</dbReference>
<keyword evidence="3" id="KW-0804">Transcription</keyword>
<evidence type="ECO:0000313" key="5">
    <source>
        <dbReference type="EMBL" id="OEH84501.1"/>
    </source>
</evidence>
<comment type="caution">
    <text evidence="5">The sequence shown here is derived from an EMBL/GenBank/DDBJ whole genome shotgun (WGS) entry which is preliminary data.</text>
</comment>
<keyword evidence="6" id="KW-1185">Reference proteome</keyword>
<dbReference type="SUPFAM" id="SSF46785">
    <property type="entry name" value="Winged helix' DNA-binding domain"/>
    <property type="match status" value="1"/>
</dbReference>
<keyword evidence="2" id="KW-0238">DNA-binding</keyword>